<name>A0A8H6XEQ8_9AGAR</name>
<feature type="transmembrane region" description="Helical" evidence="5">
    <location>
        <begin position="229"/>
        <end position="252"/>
    </location>
</feature>
<dbReference type="GO" id="GO:0016020">
    <property type="term" value="C:membrane"/>
    <property type="evidence" value="ECO:0007669"/>
    <property type="project" value="UniProtKB-SubCell"/>
</dbReference>
<evidence type="ECO:0000256" key="3">
    <source>
        <dbReference type="ARBA" id="ARBA00022989"/>
    </source>
</evidence>
<proteinExistence type="predicted"/>
<feature type="transmembrane region" description="Helical" evidence="5">
    <location>
        <begin position="125"/>
        <end position="144"/>
    </location>
</feature>
<gene>
    <name evidence="7" type="ORF">MSAN_02148200</name>
</gene>
<organism evidence="7 8">
    <name type="scientific">Mycena sanguinolenta</name>
    <dbReference type="NCBI Taxonomy" id="230812"/>
    <lineage>
        <taxon>Eukaryota</taxon>
        <taxon>Fungi</taxon>
        <taxon>Dikarya</taxon>
        <taxon>Basidiomycota</taxon>
        <taxon>Agaricomycotina</taxon>
        <taxon>Agaricomycetes</taxon>
        <taxon>Agaricomycetidae</taxon>
        <taxon>Agaricales</taxon>
        <taxon>Marasmiineae</taxon>
        <taxon>Mycenaceae</taxon>
        <taxon>Mycena</taxon>
    </lineage>
</organism>
<feature type="transmembrane region" description="Helical" evidence="5">
    <location>
        <begin position="191"/>
        <end position="209"/>
    </location>
</feature>
<feature type="transmembrane region" description="Helical" evidence="5">
    <location>
        <begin position="75"/>
        <end position="93"/>
    </location>
</feature>
<feature type="transmembrane region" description="Helical" evidence="5">
    <location>
        <begin position="6"/>
        <end position="25"/>
    </location>
</feature>
<reference evidence="7" key="1">
    <citation type="submission" date="2020-05" db="EMBL/GenBank/DDBJ databases">
        <title>Mycena genomes resolve the evolution of fungal bioluminescence.</title>
        <authorList>
            <person name="Tsai I.J."/>
        </authorList>
    </citation>
    <scope>NUCLEOTIDE SEQUENCE</scope>
    <source>
        <strain evidence="7">160909Yilan</strain>
    </source>
</reference>
<keyword evidence="8" id="KW-1185">Reference proteome</keyword>
<dbReference type="AlphaFoldDB" id="A0A8H6XEQ8"/>
<protein>
    <submittedName>
        <fullName evidence="7">TPT domain-containing protein</fullName>
    </submittedName>
</protein>
<keyword evidence="3 5" id="KW-1133">Transmembrane helix</keyword>
<dbReference type="EMBL" id="JACAZH010000031">
    <property type="protein sequence ID" value="KAF7339344.1"/>
    <property type="molecule type" value="Genomic_DNA"/>
</dbReference>
<evidence type="ECO:0000313" key="8">
    <source>
        <dbReference type="Proteomes" id="UP000623467"/>
    </source>
</evidence>
<evidence type="ECO:0000256" key="1">
    <source>
        <dbReference type="ARBA" id="ARBA00004141"/>
    </source>
</evidence>
<feature type="transmembrane region" description="Helical" evidence="5">
    <location>
        <begin position="156"/>
        <end position="179"/>
    </location>
</feature>
<comment type="subcellular location">
    <subcellularLocation>
        <location evidence="1">Membrane</location>
        <topology evidence="1">Multi-pass membrane protein</topology>
    </subcellularLocation>
</comment>
<dbReference type="PANTHER" id="PTHR11132">
    <property type="entry name" value="SOLUTE CARRIER FAMILY 35"/>
    <property type="match status" value="1"/>
</dbReference>
<dbReference type="Proteomes" id="UP000623467">
    <property type="component" value="Unassembled WGS sequence"/>
</dbReference>
<feature type="transmembrane region" description="Helical" evidence="5">
    <location>
        <begin position="37"/>
        <end position="55"/>
    </location>
</feature>
<keyword evidence="4 5" id="KW-0472">Membrane</keyword>
<feature type="transmembrane region" description="Helical" evidence="5">
    <location>
        <begin position="304"/>
        <end position="321"/>
    </location>
</feature>
<feature type="domain" description="Sugar phosphate transporter" evidence="6">
    <location>
        <begin position="10"/>
        <end position="286"/>
    </location>
</feature>
<dbReference type="InterPro" id="IPR004853">
    <property type="entry name" value="Sugar_P_trans_dom"/>
</dbReference>
<dbReference type="Pfam" id="PF03151">
    <property type="entry name" value="TPT"/>
    <property type="match status" value="1"/>
</dbReference>
<dbReference type="InterPro" id="IPR050186">
    <property type="entry name" value="TPT_transporter"/>
</dbReference>
<feature type="transmembrane region" description="Helical" evidence="5">
    <location>
        <begin position="100"/>
        <end position="119"/>
    </location>
</feature>
<feature type="transmembrane region" description="Helical" evidence="5">
    <location>
        <begin position="272"/>
        <end position="292"/>
    </location>
</feature>
<evidence type="ECO:0000256" key="2">
    <source>
        <dbReference type="ARBA" id="ARBA00022692"/>
    </source>
</evidence>
<evidence type="ECO:0000313" key="7">
    <source>
        <dbReference type="EMBL" id="KAF7339344.1"/>
    </source>
</evidence>
<accession>A0A8H6XEQ8</accession>
<evidence type="ECO:0000259" key="6">
    <source>
        <dbReference type="Pfam" id="PF03151"/>
    </source>
</evidence>
<evidence type="ECO:0000256" key="4">
    <source>
        <dbReference type="ARBA" id="ARBA00023136"/>
    </source>
</evidence>
<dbReference type="OrthoDB" id="5547497at2759"/>
<evidence type="ECO:0000256" key="5">
    <source>
        <dbReference type="SAM" id="Phobius"/>
    </source>
</evidence>
<keyword evidence="2 5" id="KW-0812">Transmembrane</keyword>
<sequence>MPGTLQVAGVVAFYMCSALVMVFVNKAVLISAPDLPLVFLLLQLIIAVVLLKLSALFSRGAIEIPPFDSDSAKKLFPVVFVNIVGLVFNTLCLRGVDASFFQIARGLVLPLTIIVSSVHTRSMPSANVILASVIVTGGFFLGVAPSSKVPITANPFAFVSFYGFLSSLFIAFHAVLIKMSLPYCNNSSIQLAWWTNAGSAVMLLPAVVLAGEISTLRDMVADPHWDATVFLWGTLVTGFFGFLLCIAGLLSIRVTSPITHMFSSAARSVLQTVIGVTYFGDLITTYVFLDLLPTALTKKISNRATSIIVILGGTMSVFPTLQPFDYGTYSEFGRFYTWIKAVETPTATPPRHTSDIEKGGEKVELEDMSEEIVFQVPEDKD</sequence>
<comment type="caution">
    <text evidence="7">The sequence shown here is derived from an EMBL/GenBank/DDBJ whole genome shotgun (WGS) entry which is preliminary data.</text>
</comment>